<organism evidence="1 2">
    <name type="scientific">Roridomyces roridus</name>
    <dbReference type="NCBI Taxonomy" id="1738132"/>
    <lineage>
        <taxon>Eukaryota</taxon>
        <taxon>Fungi</taxon>
        <taxon>Dikarya</taxon>
        <taxon>Basidiomycota</taxon>
        <taxon>Agaricomycotina</taxon>
        <taxon>Agaricomycetes</taxon>
        <taxon>Agaricomycetidae</taxon>
        <taxon>Agaricales</taxon>
        <taxon>Marasmiineae</taxon>
        <taxon>Mycenaceae</taxon>
        <taxon>Roridomyces</taxon>
    </lineage>
</organism>
<gene>
    <name evidence="1" type="ORF">FB45DRAFT_146864</name>
</gene>
<dbReference type="InterPro" id="IPR052058">
    <property type="entry name" value="Alcohol_O-acetyltransferase"/>
</dbReference>
<name>A0AAD7BGG0_9AGAR</name>
<keyword evidence="2" id="KW-1185">Reference proteome</keyword>
<dbReference type="GO" id="GO:0008080">
    <property type="term" value="F:N-acetyltransferase activity"/>
    <property type="evidence" value="ECO:0007669"/>
    <property type="project" value="TreeGrafter"/>
</dbReference>
<evidence type="ECO:0000313" key="2">
    <source>
        <dbReference type="Proteomes" id="UP001221142"/>
    </source>
</evidence>
<dbReference type="Gene3D" id="3.30.559.30">
    <property type="entry name" value="Nonribosomal peptide synthetase, condensation domain"/>
    <property type="match status" value="1"/>
</dbReference>
<comment type="caution">
    <text evidence="1">The sequence shown here is derived from an EMBL/GenBank/DDBJ whole genome shotgun (WGS) entry which is preliminary data.</text>
</comment>
<proteinExistence type="predicted"/>
<dbReference type="PANTHER" id="PTHR28037">
    <property type="entry name" value="ALCOHOL O-ACETYLTRANSFERASE 1-RELATED"/>
    <property type="match status" value="1"/>
</dbReference>
<accession>A0AAD7BGG0</accession>
<evidence type="ECO:0000313" key="1">
    <source>
        <dbReference type="EMBL" id="KAJ7620053.1"/>
    </source>
</evidence>
<reference evidence="1" key="1">
    <citation type="submission" date="2023-03" db="EMBL/GenBank/DDBJ databases">
        <title>Massive genome expansion in bonnet fungi (Mycena s.s.) driven by repeated elements and novel gene families across ecological guilds.</title>
        <authorList>
            <consortium name="Lawrence Berkeley National Laboratory"/>
            <person name="Harder C.B."/>
            <person name="Miyauchi S."/>
            <person name="Viragh M."/>
            <person name="Kuo A."/>
            <person name="Thoen E."/>
            <person name="Andreopoulos B."/>
            <person name="Lu D."/>
            <person name="Skrede I."/>
            <person name="Drula E."/>
            <person name="Henrissat B."/>
            <person name="Morin E."/>
            <person name="Kohler A."/>
            <person name="Barry K."/>
            <person name="LaButti K."/>
            <person name="Morin E."/>
            <person name="Salamov A."/>
            <person name="Lipzen A."/>
            <person name="Mereny Z."/>
            <person name="Hegedus B."/>
            <person name="Baldrian P."/>
            <person name="Stursova M."/>
            <person name="Weitz H."/>
            <person name="Taylor A."/>
            <person name="Grigoriev I.V."/>
            <person name="Nagy L.G."/>
            <person name="Martin F."/>
            <person name="Kauserud H."/>
        </authorList>
    </citation>
    <scope>NUCLEOTIDE SEQUENCE</scope>
    <source>
        <strain evidence="1">9284</strain>
    </source>
</reference>
<dbReference type="InterPro" id="IPR023213">
    <property type="entry name" value="CAT-like_dom_sf"/>
</dbReference>
<dbReference type="Gene3D" id="3.30.559.10">
    <property type="entry name" value="Chloramphenicol acetyltransferase-like domain"/>
    <property type="match status" value="1"/>
</dbReference>
<dbReference type="Pfam" id="PF07247">
    <property type="entry name" value="AATase"/>
    <property type="match status" value="1"/>
</dbReference>
<dbReference type="PANTHER" id="PTHR28037:SF1">
    <property type="entry name" value="ALCOHOL O-ACETYLTRANSFERASE 1-RELATED"/>
    <property type="match status" value="1"/>
</dbReference>
<dbReference type="AlphaFoldDB" id="A0AAD7BGG0"/>
<dbReference type="Proteomes" id="UP001221142">
    <property type="component" value="Unassembled WGS sequence"/>
</dbReference>
<dbReference type="SUPFAM" id="SSF52777">
    <property type="entry name" value="CoA-dependent acyltransferases"/>
    <property type="match status" value="2"/>
</dbReference>
<dbReference type="InterPro" id="IPR010828">
    <property type="entry name" value="Atf2/Sli1-like"/>
</dbReference>
<protein>
    <submittedName>
        <fullName evidence="1">Alcohol acetyltransferase-domain-containing protein</fullName>
    </submittedName>
</protein>
<dbReference type="EMBL" id="JARKIF010000017">
    <property type="protein sequence ID" value="KAJ7620053.1"/>
    <property type="molecule type" value="Genomic_DNA"/>
</dbReference>
<sequence length="444" mass="49022">MDSPQVLRRIGLMERFHITKAFLGLDTVILASAQYTTQDGTVLTPDILFPALRNLIESQAPLGLQTMGDEATANVSWVRLPSVDLSQVVEFSGERELADAYESQLARPIKTQTALPLWRVEVLADNTLIFANHHAICDGESLLSFHMLLFRALQETSTSTSVDASPVVMVPDTTLLIPPVEQLVDVRPSFLRTVQELYEHFAPASWRPARSAWSGHPTPLKAPPQINTHIRFLTLPSAESSQLLAACRAHGATITSVLYVLAINVLSRLLQSDPSIRYKRIAAITAISLRGAANLPREAIIDYPSSRTTYPRLDPIFSWADAARESRELASMKTSAAKTVGMLRWLFGQYVPFMQEKLGTRREAGFTMSNIGRFETPDVKGRWSVGRTVFAQSDVIVGHALAFSLTGDPSGALNFSFGWTDSSVDTPFVEQFIEGLREAILEII</sequence>